<reference evidence="4 5" key="1">
    <citation type="submission" date="2020-08" db="EMBL/GenBank/DDBJ databases">
        <title>Genome sequencing of Purple Non-Sulfur Bacteria from various extreme environments.</title>
        <authorList>
            <person name="Mayer M."/>
        </authorList>
    </citation>
    <scope>NUCLEOTIDE SEQUENCE [LARGE SCALE GENOMIC DNA]</scope>
    <source>
        <strain evidence="4 5">JA131</strain>
    </source>
</reference>
<dbReference type="RefSeq" id="WP_184042383.1">
    <property type="nucleotide sequence ID" value="NZ_JACIGK010000002.1"/>
</dbReference>
<protein>
    <recommendedName>
        <fullName evidence="2">Anti-sigma factor antagonist</fullName>
    </recommendedName>
</protein>
<dbReference type="Gene3D" id="3.30.750.24">
    <property type="entry name" value="STAS domain"/>
    <property type="match status" value="1"/>
</dbReference>
<dbReference type="CDD" id="cd07043">
    <property type="entry name" value="STAS_anti-anti-sigma_factors"/>
    <property type="match status" value="1"/>
</dbReference>
<evidence type="ECO:0000256" key="2">
    <source>
        <dbReference type="RuleBase" id="RU003749"/>
    </source>
</evidence>
<dbReference type="InterPro" id="IPR003658">
    <property type="entry name" value="Anti-sigma_ant"/>
</dbReference>
<dbReference type="PANTHER" id="PTHR33495:SF2">
    <property type="entry name" value="ANTI-SIGMA FACTOR ANTAGONIST TM_1081-RELATED"/>
    <property type="match status" value="1"/>
</dbReference>
<dbReference type="PANTHER" id="PTHR33495">
    <property type="entry name" value="ANTI-SIGMA FACTOR ANTAGONIST TM_1081-RELATED-RELATED"/>
    <property type="match status" value="1"/>
</dbReference>
<evidence type="ECO:0000256" key="1">
    <source>
        <dbReference type="ARBA" id="ARBA00009013"/>
    </source>
</evidence>
<evidence type="ECO:0000313" key="4">
    <source>
        <dbReference type="EMBL" id="MBB4264745.1"/>
    </source>
</evidence>
<dbReference type="NCBIfam" id="TIGR00377">
    <property type="entry name" value="ant_ant_sig"/>
    <property type="match status" value="1"/>
</dbReference>
<evidence type="ECO:0000313" key="5">
    <source>
        <dbReference type="Proteomes" id="UP000554286"/>
    </source>
</evidence>
<gene>
    <name evidence="4" type="ORF">GGD89_000352</name>
</gene>
<dbReference type="SUPFAM" id="SSF52091">
    <property type="entry name" value="SpoIIaa-like"/>
    <property type="match status" value="1"/>
</dbReference>
<dbReference type="GO" id="GO:0043856">
    <property type="term" value="F:anti-sigma factor antagonist activity"/>
    <property type="evidence" value="ECO:0007669"/>
    <property type="project" value="InterPro"/>
</dbReference>
<evidence type="ECO:0000259" key="3">
    <source>
        <dbReference type="PROSITE" id="PS50801"/>
    </source>
</evidence>
<accession>A0A7W6RA36</accession>
<dbReference type="Pfam" id="PF01740">
    <property type="entry name" value="STAS"/>
    <property type="match status" value="1"/>
</dbReference>
<organism evidence="4 5">
    <name type="scientific">Roseospira visakhapatnamensis</name>
    <dbReference type="NCBI Taxonomy" id="390880"/>
    <lineage>
        <taxon>Bacteria</taxon>
        <taxon>Pseudomonadati</taxon>
        <taxon>Pseudomonadota</taxon>
        <taxon>Alphaproteobacteria</taxon>
        <taxon>Rhodospirillales</taxon>
        <taxon>Rhodospirillaceae</taxon>
        <taxon>Roseospira</taxon>
    </lineage>
</organism>
<comment type="caution">
    <text evidence="4">The sequence shown here is derived from an EMBL/GenBank/DDBJ whole genome shotgun (WGS) entry which is preliminary data.</text>
</comment>
<dbReference type="InterPro" id="IPR002645">
    <property type="entry name" value="STAS_dom"/>
</dbReference>
<dbReference type="Proteomes" id="UP000554286">
    <property type="component" value="Unassembled WGS sequence"/>
</dbReference>
<name>A0A7W6RA36_9PROT</name>
<comment type="similarity">
    <text evidence="1 2">Belongs to the anti-sigma-factor antagonist family.</text>
</comment>
<dbReference type="PROSITE" id="PS50801">
    <property type="entry name" value="STAS"/>
    <property type="match status" value="1"/>
</dbReference>
<dbReference type="EMBL" id="JACIGK010000002">
    <property type="protein sequence ID" value="MBB4264745.1"/>
    <property type="molecule type" value="Genomic_DNA"/>
</dbReference>
<proteinExistence type="inferred from homology"/>
<feature type="domain" description="STAS" evidence="3">
    <location>
        <begin position="1"/>
        <end position="110"/>
    </location>
</feature>
<keyword evidence="5" id="KW-1185">Reference proteome</keyword>
<sequence>MDILQQEEGDVLVLSPGGRLDGTTAPEFETVLLGRIGEGRTRAVIDFGRLDYISSAGLRVLLMAAKRMRQTDGRLVLCAVKAHILEVFEISGFLSIFTVETNRDAAVAAAAA</sequence>
<dbReference type="InterPro" id="IPR036513">
    <property type="entry name" value="STAS_dom_sf"/>
</dbReference>
<dbReference type="AlphaFoldDB" id="A0A7W6RA36"/>